<keyword evidence="1" id="KW-0812">Transmembrane</keyword>
<accession>A0A8C0NZK2</accession>
<organism evidence="2 3">
    <name type="scientific">Canis lupus familiaris</name>
    <name type="common">Dog</name>
    <name type="synonym">Canis familiaris</name>
    <dbReference type="NCBI Taxonomy" id="9615"/>
    <lineage>
        <taxon>Eukaryota</taxon>
        <taxon>Metazoa</taxon>
        <taxon>Chordata</taxon>
        <taxon>Craniata</taxon>
        <taxon>Vertebrata</taxon>
        <taxon>Euteleostomi</taxon>
        <taxon>Mammalia</taxon>
        <taxon>Eutheria</taxon>
        <taxon>Laurasiatheria</taxon>
        <taxon>Carnivora</taxon>
        <taxon>Caniformia</taxon>
        <taxon>Canidae</taxon>
        <taxon>Canis</taxon>
    </lineage>
</organism>
<sequence length="110" mass="12989">MGVRIHACDLEPCVIAPFQADIKGVWGELALSNIYTHRQKLACGEGLLFFNPIFLHFFFFLFFILEFVALWELRPRDHLRSWKISFLTSCHMICLILSQWKWHIGTKLHL</sequence>
<keyword evidence="1" id="KW-0472">Membrane</keyword>
<feature type="transmembrane region" description="Helical" evidence="1">
    <location>
        <begin position="53"/>
        <end position="72"/>
    </location>
</feature>
<reference evidence="2" key="1">
    <citation type="submission" date="2019-03" db="EMBL/GenBank/DDBJ databases">
        <authorList>
            <person name="Warren W.C."/>
            <person name="Johnson G.S."/>
        </authorList>
    </citation>
    <scope>NUCLEOTIDE SEQUENCE [LARGE SCALE GENOMIC DNA]</scope>
    <source>
        <strain evidence="2">Basenji</strain>
    </source>
</reference>
<evidence type="ECO:0000256" key="1">
    <source>
        <dbReference type="SAM" id="Phobius"/>
    </source>
</evidence>
<evidence type="ECO:0000313" key="3">
    <source>
        <dbReference type="Proteomes" id="UP000694429"/>
    </source>
</evidence>
<reference evidence="2" key="2">
    <citation type="submission" date="2025-08" db="UniProtKB">
        <authorList>
            <consortium name="Ensembl"/>
        </authorList>
    </citation>
    <scope>IDENTIFICATION</scope>
</reference>
<dbReference type="Proteomes" id="UP000694429">
    <property type="component" value="Chromosome 15"/>
</dbReference>
<evidence type="ECO:0000313" key="2">
    <source>
        <dbReference type="Ensembl" id="ENSCAFP00030029498.1"/>
    </source>
</evidence>
<proteinExistence type="predicted"/>
<dbReference type="AlphaFoldDB" id="A0A8C0NZK2"/>
<protein>
    <submittedName>
        <fullName evidence="2">Uncharacterized protein</fullName>
    </submittedName>
</protein>
<name>A0A8C0NZK2_CANLF</name>
<dbReference type="Ensembl" id="ENSCAFT00030033821.1">
    <property type="protein sequence ID" value="ENSCAFP00030029498.1"/>
    <property type="gene ID" value="ENSCAFG00030018368.1"/>
</dbReference>
<keyword evidence="1" id="KW-1133">Transmembrane helix</keyword>